<gene>
    <name evidence="3" type="ORF">BZA70DRAFT_119581</name>
</gene>
<keyword evidence="2" id="KW-1133">Transmembrane helix</keyword>
<sequence>MLNPPPPPAHLKRERFSYLRWNWVWGYVILLALVGSANINIMRQKHVYTELERTYGKKISALERVIEKLKAGKEVDIAEELGTGIPQHEHEWTDLLASLEEQESEIRTLEAAQRDDEKRPVKGNKPRGPARSRRELTRREAEKQAEEWARIEDEEVSKKMPKDVFL</sequence>
<organism evidence="3 4">
    <name type="scientific">Myxozyma melibiosi</name>
    <dbReference type="NCBI Taxonomy" id="54550"/>
    <lineage>
        <taxon>Eukaryota</taxon>
        <taxon>Fungi</taxon>
        <taxon>Dikarya</taxon>
        <taxon>Ascomycota</taxon>
        <taxon>Saccharomycotina</taxon>
        <taxon>Lipomycetes</taxon>
        <taxon>Lipomycetales</taxon>
        <taxon>Lipomycetaceae</taxon>
        <taxon>Myxozyma</taxon>
    </lineage>
</organism>
<feature type="compositionally biased region" description="Basic and acidic residues" evidence="1">
    <location>
        <begin position="110"/>
        <end position="120"/>
    </location>
</feature>
<feature type="region of interest" description="Disordered" evidence="1">
    <location>
        <begin position="110"/>
        <end position="148"/>
    </location>
</feature>
<keyword evidence="2" id="KW-0812">Transmembrane</keyword>
<proteinExistence type="predicted"/>
<evidence type="ECO:0000256" key="1">
    <source>
        <dbReference type="SAM" id="MobiDB-lite"/>
    </source>
</evidence>
<keyword evidence="4" id="KW-1185">Reference proteome</keyword>
<evidence type="ECO:0000313" key="4">
    <source>
        <dbReference type="Proteomes" id="UP001498771"/>
    </source>
</evidence>
<dbReference type="EMBL" id="JBBJBU010000002">
    <property type="protein sequence ID" value="KAK7206942.1"/>
    <property type="molecule type" value="Genomic_DNA"/>
</dbReference>
<feature type="compositionally biased region" description="Basic and acidic residues" evidence="1">
    <location>
        <begin position="132"/>
        <end position="148"/>
    </location>
</feature>
<keyword evidence="2" id="KW-0472">Membrane</keyword>
<name>A0ABR1FB12_9ASCO</name>
<dbReference type="GeneID" id="90035000"/>
<comment type="caution">
    <text evidence="3">The sequence shown here is derived from an EMBL/GenBank/DDBJ whole genome shotgun (WGS) entry which is preliminary data.</text>
</comment>
<dbReference type="Proteomes" id="UP001498771">
    <property type="component" value="Unassembled WGS sequence"/>
</dbReference>
<feature type="transmembrane region" description="Helical" evidence="2">
    <location>
        <begin position="20"/>
        <end position="41"/>
    </location>
</feature>
<dbReference type="RefSeq" id="XP_064769975.1">
    <property type="nucleotide sequence ID" value="XM_064909488.1"/>
</dbReference>
<dbReference type="InterPro" id="IPR035213">
    <property type="entry name" value="DUF5321"/>
</dbReference>
<evidence type="ECO:0000256" key="2">
    <source>
        <dbReference type="SAM" id="Phobius"/>
    </source>
</evidence>
<protein>
    <submittedName>
        <fullName evidence="3">Uncharacterized protein</fullName>
    </submittedName>
</protein>
<dbReference type="Pfam" id="PF17254">
    <property type="entry name" value="DUF5321"/>
    <property type="match status" value="1"/>
</dbReference>
<reference evidence="3 4" key="1">
    <citation type="submission" date="2024-03" db="EMBL/GenBank/DDBJ databases">
        <title>Genome-scale model development and genomic sequencing of the oleaginous clade Lipomyces.</title>
        <authorList>
            <consortium name="Lawrence Berkeley National Laboratory"/>
            <person name="Czajka J.J."/>
            <person name="Han Y."/>
            <person name="Kim J."/>
            <person name="Mondo S.J."/>
            <person name="Hofstad B.A."/>
            <person name="Robles A."/>
            <person name="Haridas S."/>
            <person name="Riley R."/>
            <person name="LaButti K."/>
            <person name="Pangilinan J."/>
            <person name="Andreopoulos W."/>
            <person name="Lipzen A."/>
            <person name="Yan J."/>
            <person name="Wang M."/>
            <person name="Ng V."/>
            <person name="Grigoriev I.V."/>
            <person name="Spatafora J.W."/>
            <person name="Magnuson J.K."/>
            <person name="Baker S.E."/>
            <person name="Pomraning K.R."/>
        </authorList>
    </citation>
    <scope>NUCLEOTIDE SEQUENCE [LARGE SCALE GENOMIC DNA]</scope>
    <source>
        <strain evidence="3 4">Phaff 52-87</strain>
    </source>
</reference>
<feature type="compositionally biased region" description="Basic residues" evidence="1">
    <location>
        <begin position="121"/>
        <end position="131"/>
    </location>
</feature>
<accession>A0ABR1FB12</accession>
<evidence type="ECO:0000313" key="3">
    <source>
        <dbReference type="EMBL" id="KAK7206942.1"/>
    </source>
</evidence>